<organism evidence="2 3">
    <name type="scientific">Halobacillus litoralis</name>
    <dbReference type="NCBI Taxonomy" id="45668"/>
    <lineage>
        <taxon>Bacteria</taxon>
        <taxon>Bacillati</taxon>
        <taxon>Bacillota</taxon>
        <taxon>Bacilli</taxon>
        <taxon>Bacillales</taxon>
        <taxon>Bacillaceae</taxon>
        <taxon>Halobacillus</taxon>
    </lineage>
</organism>
<dbReference type="AlphaFoldDB" id="A0A410MF75"/>
<evidence type="ECO:0008006" key="4">
    <source>
        <dbReference type="Google" id="ProtNLM"/>
    </source>
</evidence>
<gene>
    <name evidence="2" type="ORF">HLI_14505</name>
</gene>
<evidence type="ECO:0000313" key="2">
    <source>
        <dbReference type="EMBL" id="QAS53315.1"/>
    </source>
</evidence>
<dbReference type="InterPro" id="IPR009526">
    <property type="entry name" value="DUF1146"/>
</dbReference>
<dbReference type="KEGG" id="hli:HLI_14505"/>
<feature type="transmembrane region" description="Helical" evidence="1">
    <location>
        <begin position="6"/>
        <end position="27"/>
    </location>
</feature>
<dbReference type="Proteomes" id="UP000287756">
    <property type="component" value="Chromosome"/>
</dbReference>
<feature type="transmembrane region" description="Helical" evidence="1">
    <location>
        <begin position="47"/>
        <end position="69"/>
    </location>
</feature>
<sequence>MEQYFAEEALLSMTSHLIFIVITWRVLQSVNFDAFFKKDRVFEARALIIMITIALGTAVSNFFLEFISWSNSLVYLF</sequence>
<reference evidence="2 3" key="1">
    <citation type="submission" date="2018-01" db="EMBL/GenBank/DDBJ databases">
        <title>The whole genome sequencing and assembly of Halobacillus litoralis ERB031 strain.</title>
        <authorList>
            <person name="Lee S.-J."/>
            <person name="Park M.-K."/>
            <person name="Kim J.-Y."/>
            <person name="Lee Y.-J."/>
            <person name="Yi H."/>
            <person name="Bahn Y.-S."/>
            <person name="Kim J.F."/>
            <person name="Lee D.-W."/>
        </authorList>
    </citation>
    <scope>NUCLEOTIDE SEQUENCE [LARGE SCALE GENOMIC DNA]</scope>
    <source>
        <strain evidence="2 3">ERB 031</strain>
    </source>
</reference>
<dbReference type="OrthoDB" id="1651016at2"/>
<accession>A0A410MF75</accession>
<dbReference type="NCBIfam" id="TIGR02327">
    <property type="entry name" value="int_mem_ywzB"/>
    <property type="match status" value="1"/>
</dbReference>
<evidence type="ECO:0000313" key="3">
    <source>
        <dbReference type="Proteomes" id="UP000287756"/>
    </source>
</evidence>
<protein>
    <recommendedName>
        <fullName evidence="4">DUF1146 domain-containing protein</fullName>
    </recommendedName>
</protein>
<keyword evidence="1" id="KW-1133">Transmembrane helix</keyword>
<keyword evidence="1" id="KW-0812">Transmembrane</keyword>
<dbReference type="Pfam" id="PF06612">
    <property type="entry name" value="DUF1146"/>
    <property type="match status" value="1"/>
</dbReference>
<proteinExistence type="predicted"/>
<dbReference type="RefSeq" id="WP_128525592.1">
    <property type="nucleotide sequence ID" value="NZ_CANLVY010000001.1"/>
</dbReference>
<dbReference type="EMBL" id="CP026118">
    <property type="protein sequence ID" value="QAS53315.1"/>
    <property type="molecule type" value="Genomic_DNA"/>
</dbReference>
<name>A0A410MF75_9BACI</name>
<keyword evidence="1" id="KW-0472">Membrane</keyword>
<evidence type="ECO:0000256" key="1">
    <source>
        <dbReference type="SAM" id="Phobius"/>
    </source>
</evidence>